<dbReference type="AlphaFoldDB" id="A0A5J5V9M7"/>
<comment type="subunit">
    <text evidence="1">Homodimer.</text>
</comment>
<dbReference type="OrthoDB" id="417550at2759"/>
<dbReference type="PANTHER" id="PTHR43880:SF10">
    <property type="entry name" value="ALCOHOL DEHYDROGENASE-LIKE 2"/>
    <property type="match status" value="1"/>
</dbReference>
<dbReference type="GO" id="GO:0005829">
    <property type="term" value="C:cytosol"/>
    <property type="evidence" value="ECO:0007669"/>
    <property type="project" value="TreeGrafter"/>
</dbReference>
<dbReference type="GO" id="GO:0051903">
    <property type="term" value="F:S-(hydroxymethyl)glutathione dehydrogenase [NAD(P)+] activity"/>
    <property type="evidence" value="ECO:0007669"/>
    <property type="project" value="TreeGrafter"/>
</dbReference>
<proteinExistence type="predicted"/>
<evidence type="ECO:0000256" key="2">
    <source>
        <dbReference type="ARBA" id="ARBA00022723"/>
    </source>
</evidence>
<dbReference type="PANTHER" id="PTHR43880">
    <property type="entry name" value="ALCOHOL DEHYDROGENASE"/>
    <property type="match status" value="1"/>
</dbReference>
<dbReference type="GO" id="GO:0046294">
    <property type="term" value="P:formaldehyde catabolic process"/>
    <property type="evidence" value="ECO:0007669"/>
    <property type="project" value="TreeGrafter"/>
</dbReference>
<dbReference type="InterPro" id="IPR011032">
    <property type="entry name" value="GroES-like_sf"/>
</dbReference>
<sequence>MENQNRSGTAGKAIRCKAAVCRNPGEPLMIEEIEVEPPKAWEIRIKILSFNQKLKNTTVISWWVSSVVESVEEHVEEFQEGDMVVPVFRPNCRECRDCKSQKGNGCSIFGGELVPAMPRDKTSRFKGMNGETLYHFLSVSSFSEYTVVDVVNVVKISPEFPVDKACLLSCGISTGIGAAWKVADIEEGSTVAIFGLGTVGLAVAEGARLRGASKIIGVDLNQEKIEIGNTTIYLNYVDKTSKYLPKKNWGKTVILGLEMHRTPLPVNTSLLLRGRSVTGCLFGGLKPKSDIPFLAQKYLHKELNLDGFITHEVGFGDINKAFDLLLEGKSLRCIIRMD</sequence>
<evidence type="ECO:0000313" key="5">
    <source>
        <dbReference type="EMBL" id="KAB2076414.1"/>
    </source>
</evidence>
<name>A0A5J5V9M7_GOSBA</name>
<dbReference type="GO" id="GO:0008270">
    <property type="term" value="F:zinc ion binding"/>
    <property type="evidence" value="ECO:0007669"/>
    <property type="project" value="TreeGrafter"/>
</dbReference>
<dbReference type="SUPFAM" id="SSF50129">
    <property type="entry name" value="GroES-like"/>
    <property type="match status" value="2"/>
</dbReference>
<keyword evidence="6" id="KW-1185">Reference proteome</keyword>
<feature type="domain" description="Alcohol dehydrogenase-like N-terminal" evidence="4">
    <location>
        <begin position="58"/>
        <end position="157"/>
    </location>
</feature>
<reference evidence="6" key="1">
    <citation type="journal article" date="2020" name="Nat. Genet.">
        <title>Genomic diversifications of five Gossypium allopolyploid species and their impact on cotton improvement.</title>
        <authorList>
            <person name="Chen Z.J."/>
            <person name="Sreedasyam A."/>
            <person name="Ando A."/>
            <person name="Song Q."/>
            <person name="De Santiago L.M."/>
            <person name="Hulse-Kemp A.M."/>
            <person name="Ding M."/>
            <person name="Ye W."/>
            <person name="Kirkbride R.C."/>
            <person name="Jenkins J."/>
            <person name="Plott C."/>
            <person name="Lovell J."/>
            <person name="Lin Y.M."/>
            <person name="Vaughn R."/>
            <person name="Liu B."/>
            <person name="Simpson S."/>
            <person name="Scheffler B.E."/>
            <person name="Wen L."/>
            <person name="Saski C.A."/>
            <person name="Grover C.E."/>
            <person name="Hu G."/>
            <person name="Conover J.L."/>
            <person name="Carlson J.W."/>
            <person name="Shu S."/>
            <person name="Boston L.B."/>
            <person name="Williams M."/>
            <person name="Peterson D.G."/>
            <person name="McGee K."/>
            <person name="Jones D.C."/>
            <person name="Wendel J.F."/>
            <person name="Stelly D.M."/>
            <person name="Grimwood J."/>
            <person name="Schmutz J."/>
        </authorList>
    </citation>
    <scope>NUCLEOTIDE SEQUENCE [LARGE SCALE GENOMIC DNA]</scope>
    <source>
        <strain evidence="6">cv. 3-79</strain>
    </source>
</reference>
<dbReference type="EMBL" id="CM018207">
    <property type="protein sequence ID" value="KAB2076414.1"/>
    <property type="molecule type" value="Genomic_DNA"/>
</dbReference>
<organism evidence="5 6">
    <name type="scientific">Gossypium barbadense</name>
    <name type="common">Sea Island cotton</name>
    <name type="synonym">Hibiscus barbadensis</name>
    <dbReference type="NCBI Taxonomy" id="3634"/>
    <lineage>
        <taxon>Eukaryota</taxon>
        <taxon>Viridiplantae</taxon>
        <taxon>Streptophyta</taxon>
        <taxon>Embryophyta</taxon>
        <taxon>Tracheophyta</taxon>
        <taxon>Spermatophyta</taxon>
        <taxon>Magnoliopsida</taxon>
        <taxon>eudicotyledons</taxon>
        <taxon>Gunneridae</taxon>
        <taxon>Pentapetalae</taxon>
        <taxon>rosids</taxon>
        <taxon>malvids</taxon>
        <taxon>Malvales</taxon>
        <taxon>Malvaceae</taxon>
        <taxon>Malvoideae</taxon>
        <taxon>Gossypium</taxon>
    </lineage>
</organism>
<dbReference type="Gene3D" id="3.90.180.10">
    <property type="entry name" value="Medium-chain alcohol dehydrogenases, catalytic domain"/>
    <property type="match status" value="2"/>
</dbReference>
<dbReference type="SUPFAM" id="SSF51735">
    <property type="entry name" value="NAD(P)-binding Rossmann-fold domains"/>
    <property type="match status" value="1"/>
</dbReference>
<protein>
    <recommendedName>
        <fullName evidence="4">Alcohol dehydrogenase-like N-terminal domain-containing protein</fullName>
    </recommendedName>
</protein>
<accession>A0A5J5V9M7</accession>
<evidence type="ECO:0000256" key="3">
    <source>
        <dbReference type="ARBA" id="ARBA00022833"/>
    </source>
</evidence>
<dbReference type="Proteomes" id="UP000327439">
    <property type="component" value="Chromosome A06"/>
</dbReference>
<keyword evidence="3" id="KW-0862">Zinc</keyword>
<dbReference type="Gene3D" id="3.40.50.720">
    <property type="entry name" value="NAD(P)-binding Rossmann-like Domain"/>
    <property type="match status" value="1"/>
</dbReference>
<evidence type="ECO:0000259" key="4">
    <source>
        <dbReference type="Pfam" id="PF08240"/>
    </source>
</evidence>
<gene>
    <name evidence="5" type="ORF">ES319_A06G039200v1</name>
</gene>
<evidence type="ECO:0000256" key="1">
    <source>
        <dbReference type="ARBA" id="ARBA00011738"/>
    </source>
</evidence>
<keyword evidence="2" id="KW-0479">Metal-binding</keyword>
<dbReference type="InterPro" id="IPR013154">
    <property type="entry name" value="ADH-like_N"/>
</dbReference>
<dbReference type="InterPro" id="IPR036291">
    <property type="entry name" value="NAD(P)-bd_dom_sf"/>
</dbReference>
<dbReference type="Pfam" id="PF08240">
    <property type="entry name" value="ADH_N"/>
    <property type="match status" value="1"/>
</dbReference>
<evidence type="ECO:0000313" key="6">
    <source>
        <dbReference type="Proteomes" id="UP000327439"/>
    </source>
</evidence>